<dbReference type="InterPro" id="IPR027417">
    <property type="entry name" value="P-loop_NTPase"/>
</dbReference>
<dbReference type="Pfam" id="PF04851">
    <property type="entry name" value="ResIII"/>
    <property type="match status" value="1"/>
</dbReference>
<evidence type="ECO:0000313" key="3">
    <source>
        <dbReference type="EMBL" id="WEB41222.1"/>
    </source>
</evidence>
<dbReference type="InterPro" id="IPR025285">
    <property type="entry name" value="DUF4145"/>
</dbReference>
<dbReference type="SMART" id="SM00487">
    <property type="entry name" value="DEXDc"/>
    <property type="match status" value="1"/>
</dbReference>
<name>A0ABY8AC32_9ACTN</name>
<dbReference type="InterPro" id="IPR013670">
    <property type="entry name" value="EcoEI_R_C_dom"/>
</dbReference>
<dbReference type="InterPro" id="IPR006935">
    <property type="entry name" value="Helicase/UvrB_N"/>
</dbReference>
<keyword evidence="4" id="KW-1185">Reference proteome</keyword>
<gene>
    <name evidence="3" type="ORF">MOV08_19360</name>
</gene>
<dbReference type="InterPro" id="IPR050742">
    <property type="entry name" value="Helicase_Restrict-Modif_Enz"/>
</dbReference>
<feature type="coiled-coil region" evidence="1">
    <location>
        <begin position="172"/>
        <end position="199"/>
    </location>
</feature>
<organism evidence="3 4">
    <name type="scientific">Streptomyces yunnanensis</name>
    <dbReference type="NCBI Taxonomy" id="156453"/>
    <lineage>
        <taxon>Bacteria</taxon>
        <taxon>Bacillati</taxon>
        <taxon>Actinomycetota</taxon>
        <taxon>Actinomycetes</taxon>
        <taxon>Kitasatosporales</taxon>
        <taxon>Streptomycetaceae</taxon>
        <taxon>Streptomyces</taxon>
    </lineage>
</organism>
<dbReference type="CDD" id="cd18032">
    <property type="entry name" value="DEXHc_RE_I_III_res"/>
    <property type="match status" value="1"/>
</dbReference>
<dbReference type="Gene3D" id="3.40.50.300">
    <property type="entry name" value="P-loop containing nucleotide triphosphate hydrolases"/>
    <property type="match status" value="2"/>
</dbReference>
<dbReference type="PANTHER" id="PTHR47396">
    <property type="entry name" value="TYPE I RESTRICTION ENZYME ECOKI R PROTEIN"/>
    <property type="match status" value="1"/>
</dbReference>
<feature type="domain" description="Helicase ATP-binding" evidence="2">
    <location>
        <begin position="371"/>
        <end position="529"/>
    </location>
</feature>
<dbReference type="PANTHER" id="PTHR47396:SF1">
    <property type="entry name" value="ATP-DEPENDENT HELICASE IRC3-RELATED"/>
    <property type="match status" value="1"/>
</dbReference>
<reference evidence="3 4" key="1">
    <citation type="submission" date="2022-03" db="EMBL/GenBank/DDBJ databases">
        <title>Streptomyces yunnanensis P86,complete genome.</title>
        <authorList>
            <person name="Chen S."/>
            <person name="Zhang Q."/>
        </authorList>
    </citation>
    <scope>NUCLEOTIDE SEQUENCE [LARGE SCALE GENOMIC DNA]</scope>
    <source>
        <strain evidence="3 4">P86</strain>
    </source>
</reference>
<dbReference type="InterPro" id="IPR014001">
    <property type="entry name" value="Helicase_ATP-bd"/>
</dbReference>
<keyword evidence="3" id="KW-0067">ATP-binding</keyword>
<evidence type="ECO:0000256" key="1">
    <source>
        <dbReference type="SAM" id="Coils"/>
    </source>
</evidence>
<dbReference type="RefSeq" id="WP_275308268.1">
    <property type="nucleotide sequence ID" value="NZ_CP095749.1"/>
</dbReference>
<dbReference type="CDD" id="cd18799">
    <property type="entry name" value="SF2_C_EcoAI-like"/>
    <property type="match status" value="1"/>
</dbReference>
<dbReference type="InterPro" id="IPR001650">
    <property type="entry name" value="Helicase_C-like"/>
</dbReference>
<dbReference type="SUPFAM" id="SSF52540">
    <property type="entry name" value="P-loop containing nucleoside triphosphate hydrolases"/>
    <property type="match status" value="1"/>
</dbReference>
<dbReference type="Proteomes" id="UP001218629">
    <property type="component" value="Chromosome"/>
</dbReference>
<sequence>MSNFEFLQAEWPELHREAVHAERLAFADPRASAFYARRVLELAVAWLFEADDTLKLPYHDDLAALIAEPTLVKVAGPAIRAKMDVIRRQGNVAVHRKVPVAPKDAVRTVAELFHVLYWMARTYTRDQAQLPAPALAFDAGLIPRPVPAEVRIAKQAELKAQAEKYAAQDAVLAAERKKNQDLDAEIAQLRAQIKAAKAANEAQPDTHDYNEAETRTLIIDLLLKEAGWALDQPRDREYPVTGLPTSAAPSGKGKVDYVLWDDDGKPLAVVEAKGTTRDPKQGKYQATLYANALEAQFNQRPVIFYTNGYRTYLFDDLNYPPREVQGFYTKDELRLLVQRRASRRSLAKLPINEQIAGRHYQSRAIRRIADSFEKDSLRHALLVMATGSGKTRTVIALSDLMMRANWAKRILFLADRKALVKQATNEFKKHLPGANPVNLLEEKDPHSRVFVSTYPTMMNLIDQTDAEGRRLFGPGFFDLIVIDEAHRSIYQRYGAIFDYFDALLVGLTATPKDEVDRNTYRRFELEDGVPTDVYSLDEAVSEGYLVAPRAVDVPLKFQRGGIKYDDLSDEDKEKWDETEWSEDGDIPDEITTEELNKYLFNADTVDKVLQTLMTHGLKVEGGDKLGKTIIFAANNHHAEFIAERFDKNYQHLKGAFAQVITHRKEYAQSLIDKFSDAAELPQIAISVDMLDTGIDVPEVVNLVFFKLVRSKTKFWQMIGRGTRLAPDLFGPNRSKDGFLVFDLCQNIEFFNQNLMRADGKVAPSLSQRIFERRADLLLALDGALELGQEPAEGGTVRPESDGTVCESGLRWDLATRLHDEVTAMNPDNFLVRPHREQVDAFADFDAWLAFTPDTHAEVVDHLAGLPTAFRDKGDVGEEAKRFDLLALRLQLAIVNGDPGFTRLRDQVQEIASTLLDQLTIPKIKAQQVLLDEVAGDEWWQDVTLPLLETMRRRLRGLVRLIEKPKRGIVYTDFEDELGELTAATLSGMEIGTDLARFEQKIRIYLNTHQDQLAVQKIRRNKQITALDLSELEKIFVEAGLGTTADIDYIKDAKGGLGLFLRSLTGLEREAAALAFDAFQQGKTLTANQLRFVNELIDYLARNGTIDVDALYEAPFTALAPTGPEAIFPEVEVDVMVSVIHSIRSTAVAADGAA</sequence>
<accession>A0ABY8AC32</accession>
<evidence type="ECO:0000259" key="2">
    <source>
        <dbReference type="PROSITE" id="PS51192"/>
    </source>
</evidence>
<keyword evidence="3" id="KW-0347">Helicase</keyword>
<proteinExistence type="predicted"/>
<protein>
    <submittedName>
        <fullName evidence="3">DEAD/DEAH box helicase family protein</fullName>
    </submittedName>
</protein>
<dbReference type="PROSITE" id="PS51192">
    <property type="entry name" value="HELICASE_ATP_BIND_1"/>
    <property type="match status" value="1"/>
</dbReference>
<dbReference type="Pfam" id="PF08463">
    <property type="entry name" value="EcoEI_R_C"/>
    <property type="match status" value="1"/>
</dbReference>
<keyword evidence="1" id="KW-0175">Coiled coil</keyword>
<dbReference type="EMBL" id="CP095749">
    <property type="protein sequence ID" value="WEB41222.1"/>
    <property type="molecule type" value="Genomic_DNA"/>
</dbReference>
<dbReference type="GO" id="GO:0004386">
    <property type="term" value="F:helicase activity"/>
    <property type="evidence" value="ECO:0007669"/>
    <property type="project" value="UniProtKB-KW"/>
</dbReference>
<dbReference type="Gene3D" id="3.90.1570.30">
    <property type="match status" value="1"/>
</dbReference>
<keyword evidence="3" id="KW-0378">Hydrolase</keyword>
<keyword evidence="3" id="KW-0547">Nucleotide-binding</keyword>
<evidence type="ECO:0000313" key="4">
    <source>
        <dbReference type="Proteomes" id="UP001218629"/>
    </source>
</evidence>
<dbReference type="Pfam" id="PF13643">
    <property type="entry name" value="DUF4145"/>
    <property type="match status" value="1"/>
</dbReference>
<dbReference type="Pfam" id="PF00271">
    <property type="entry name" value="Helicase_C"/>
    <property type="match status" value="1"/>
</dbReference>